<keyword evidence="5" id="KW-0378">Hydrolase</keyword>
<keyword evidence="6" id="KW-1185">Reference proteome</keyword>
<dbReference type="GeneID" id="25258492"/>
<dbReference type="HOGENOM" id="CLU_987252_0_0_1"/>
<reference evidence="5 6" key="1">
    <citation type="submission" date="2014-04" db="EMBL/GenBank/DDBJ databases">
        <title>A new species of microsporidia sheds light on the evolution of extreme parasitism.</title>
        <authorList>
            <person name="Haag K.L."/>
            <person name="James T.Y."/>
            <person name="Larsson R."/>
            <person name="Schaer T.M."/>
            <person name="Refardt D."/>
            <person name="Pombert J.-F."/>
            <person name="Ebert D."/>
        </authorList>
    </citation>
    <scope>NUCLEOTIDE SEQUENCE [LARGE SCALE GENOMIC DNA]</scope>
    <source>
        <strain evidence="5 6">UGP3</strain>
        <tissue evidence="5">Spores</tissue>
    </source>
</reference>
<dbReference type="GO" id="GO:0004527">
    <property type="term" value="F:exonuclease activity"/>
    <property type="evidence" value="ECO:0007669"/>
    <property type="project" value="UniProtKB-KW"/>
</dbReference>
<comment type="similarity">
    <text evidence="3">Belongs to the RNase PH family.</text>
</comment>
<sequence length="282" mass="31395">MSLTLNVDGSGNANHLQAKFLAMSTLSNVRVDGRNFTESRIPTISSIIPTRDSISVELTLGATRVHTALSFESGSPNPERPKEGSFSLKLNSLPSLFDKPSTGELESHFYIHRLLETVYKFSKAIDLERLCIRSGEQVWNLCASITILDCSDGNVIGCSSYSLLCALFSVEMYNRLCTFKYPDVALSYTPPDEDLLKNSKLNLNNIRPCMLIDPCQLEEIHCVGDIIVSIDPNTKDVFSVYKRGLSMPAFEITRFIEKHSISVAKTIISALRNQLSQHINKL</sequence>
<dbReference type="VEuPathDB" id="MicrosporidiaDB:DI09_14p50"/>
<dbReference type="InterPro" id="IPR036345">
    <property type="entry name" value="ExoRNase_PH_dom2_sf"/>
</dbReference>
<dbReference type="Proteomes" id="UP000029725">
    <property type="component" value="Unassembled WGS sequence"/>
</dbReference>
<dbReference type="Gene3D" id="3.30.230.70">
    <property type="entry name" value="GHMP Kinase, N-terminal domain"/>
    <property type="match status" value="1"/>
</dbReference>
<dbReference type="GO" id="GO:0071038">
    <property type="term" value="P:TRAMP-dependent tRNA surveillance pathway"/>
    <property type="evidence" value="ECO:0007669"/>
    <property type="project" value="TreeGrafter"/>
</dbReference>
<dbReference type="GO" id="GO:0034473">
    <property type="term" value="P:U1 snRNA 3'-end processing"/>
    <property type="evidence" value="ECO:0007669"/>
    <property type="project" value="TreeGrafter"/>
</dbReference>
<dbReference type="PANTHER" id="PTHR11097:SF14">
    <property type="entry name" value="EXOSOME COMPLEX COMPONENT RRP45"/>
    <property type="match status" value="1"/>
</dbReference>
<dbReference type="AlphaFoldDB" id="A0A098VUG7"/>
<name>A0A098VUG7_9MICR</name>
<evidence type="ECO:0000256" key="3">
    <source>
        <dbReference type="ARBA" id="ARBA00006678"/>
    </source>
</evidence>
<keyword evidence="4" id="KW-0963">Cytoplasm</keyword>
<keyword evidence="5" id="KW-0540">Nuclease</keyword>
<dbReference type="EMBL" id="JMKJ01000055">
    <property type="protein sequence ID" value="KGG52622.1"/>
    <property type="molecule type" value="Genomic_DNA"/>
</dbReference>
<evidence type="ECO:0000313" key="6">
    <source>
        <dbReference type="Proteomes" id="UP000029725"/>
    </source>
</evidence>
<organism evidence="5 6">
    <name type="scientific">Mitosporidium daphniae</name>
    <dbReference type="NCBI Taxonomy" id="1485682"/>
    <lineage>
        <taxon>Eukaryota</taxon>
        <taxon>Fungi</taxon>
        <taxon>Fungi incertae sedis</taxon>
        <taxon>Microsporidia</taxon>
        <taxon>Mitosporidium</taxon>
    </lineage>
</organism>
<comment type="caution">
    <text evidence="5">The sequence shown here is derived from an EMBL/GenBank/DDBJ whole genome shotgun (WGS) entry which is preliminary data.</text>
</comment>
<gene>
    <name evidence="5" type="ORF">DI09_14p50</name>
</gene>
<dbReference type="InterPro" id="IPR050590">
    <property type="entry name" value="Exosome_comp_Rrp42_subfam"/>
</dbReference>
<keyword evidence="5" id="KW-0269">Exonuclease</keyword>
<protein>
    <submittedName>
        <fullName evidence="5">Putative exosome complex exonuclease Rrp45</fullName>
    </submittedName>
</protein>
<dbReference type="SUPFAM" id="SSF55666">
    <property type="entry name" value="Ribonuclease PH domain 2-like"/>
    <property type="match status" value="1"/>
</dbReference>
<evidence type="ECO:0000256" key="1">
    <source>
        <dbReference type="ARBA" id="ARBA00004123"/>
    </source>
</evidence>
<dbReference type="GO" id="GO:0035925">
    <property type="term" value="F:mRNA 3'-UTR AU-rich region binding"/>
    <property type="evidence" value="ECO:0007669"/>
    <property type="project" value="TreeGrafter"/>
</dbReference>
<evidence type="ECO:0000313" key="5">
    <source>
        <dbReference type="EMBL" id="KGG52622.1"/>
    </source>
</evidence>
<dbReference type="PANTHER" id="PTHR11097">
    <property type="entry name" value="EXOSOME COMPLEX EXONUCLEASE RIBOSOMAL RNA PROCESSING PROTEIN"/>
    <property type="match status" value="1"/>
</dbReference>
<dbReference type="SUPFAM" id="SSF54211">
    <property type="entry name" value="Ribosomal protein S5 domain 2-like"/>
    <property type="match status" value="1"/>
</dbReference>
<accession>A0A098VUG7</accession>
<dbReference type="OrthoDB" id="10264038at2759"/>
<dbReference type="RefSeq" id="XP_013239084.1">
    <property type="nucleotide sequence ID" value="XM_013383630.1"/>
</dbReference>
<dbReference type="GO" id="GO:0034475">
    <property type="term" value="P:U4 snRNA 3'-end processing"/>
    <property type="evidence" value="ECO:0007669"/>
    <property type="project" value="TreeGrafter"/>
</dbReference>
<proteinExistence type="inferred from homology"/>
<dbReference type="GO" id="GO:0034476">
    <property type="term" value="P:U5 snRNA 3'-end processing"/>
    <property type="evidence" value="ECO:0007669"/>
    <property type="project" value="TreeGrafter"/>
</dbReference>
<evidence type="ECO:0000256" key="2">
    <source>
        <dbReference type="ARBA" id="ARBA00004496"/>
    </source>
</evidence>
<dbReference type="GO" id="GO:0000176">
    <property type="term" value="C:nuclear exosome (RNase complex)"/>
    <property type="evidence" value="ECO:0007669"/>
    <property type="project" value="UniProtKB-ARBA"/>
</dbReference>
<comment type="subcellular location">
    <subcellularLocation>
        <location evidence="2">Cytoplasm</location>
    </subcellularLocation>
    <subcellularLocation>
        <location evidence="1">Nucleus</location>
    </subcellularLocation>
</comment>
<dbReference type="GO" id="GO:0000177">
    <property type="term" value="C:cytoplasmic exosome (RNase complex)"/>
    <property type="evidence" value="ECO:0007669"/>
    <property type="project" value="TreeGrafter"/>
</dbReference>
<dbReference type="InterPro" id="IPR027408">
    <property type="entry name" value="PNPase/RNase_PH_dom_sf"/>
</dbReference>
<dbReference type="GO" id="GO:0016075">
    <property type="term" value="P:rRNA catabolic process"/>
    <property type="evidence" value="ECO:0007669"/>
    <property type="project" value="TreeGrafter"/>
</dbReference>
<dbReference type="GO" id="GO:0000467">
    <property type="term" value="P:exonucleolytic trimming to generate mature 3'-end of 5.8S rRNA from tricistronic rRNA transcript (SSU-rRNA, 5.8S rRNA, LSU-rRNA)"/>
    <property type="evidence" value="ECO:0007669"/>
    <property type="project" value="TreeGrafter"/>
</dbReference>
<dbReference type="GO" id="GO:0071035">
    <property type="term" value="P:nuclear polyadenylation-dependent rRNA catabolic process"/>
    <property type="evidence" value="ECO:0007669"/>
    <property type="project" value="TreeGrafter"/>
</dbReference>
<evidence type="ECO:0000256" key="4">
    <source>
        <dbReference type="ARBA" id="ARBA00022490"/>
    </source>
</evidence>
<dbReference type="GO" id="GO:0071028">
    <property type="term" value="P:nuclear mRNA surveillance"/>
    <property type="evidence" value="ECO:0007669"/>
    <property type="project" value="TreeGrafter"/>
</dbReference>
<dbReference type="InterPro" id="IPR020568">
    <property type="entry name" value="Ribosomal_Su5_D2-typ_SF"/>
</dbReference>